<comment type="caution">
    <text evidence="1">The sequence shown here is derived from an EMBL/GenBank/DDBJ whole genome shotgun (WGS) entry which is preliminary data.</text>
</comment>
<proteinExistence type="predicted"/>
<dbReference type="Proteomes" id="UP001162992">
    <property type="component" value="Chromosome 9"/>
</dbReference>
<protein>
    <submittedName>
        <fullName evidence="1">Uncharacterized protein</fullName>
    </submittedName>
</protein>
<keyword evidence="2" id="KW-1185">Reference proteome</keyword>
<sequence length="868" mass="96358">MADVMDLAPESLLREDRRKDRSVDMMKDRGSEGKDRQTESKERVMDDRRREREIRESRERREEKVVQREERDDRPPRREHHERNSRHEERMVVSGANEKKERERDHKRRKSPSPPPYPHRVRDRHPLPVRRSPPYKRTRREDEHEAARRGSPRGGGGLVSAGDGLGRVAGMPGDQRYGYEGMGPYDRPGLLGGRNSASAYMGEDRAHNRYANYRSGPSGFHGGPPDWPGPGRTGFSDGPPVSNNVSGVSGRREGLMTYKQFIAELEDDILPAEAERRYEEYKTEFISTQKRAFFEQHKDDDWLREKYDPSQLEAVLARRIENAKAASKDFLAELQAGILDMGPNASGRGKAGANNDTGMSDEDADVSGKRRKSVKNSARDKEFDAAPKAPAITCEPKRISKDIEQVQALIRKLDLEKGIGPNILTSSEQQKLDADRSVSGSSLGPIVIVRGANQVKGLEGLELLDVMLSYLWRVHGLDYYGMIELKESPKGLRHVRTEGKTSEEMTTAAAAEWEKKLDSTWQSRLQSQDPVEAMLGREKLEAAAAEALDPLVRKIKDDKYGWKYGCGAKACSKLFHGPEYVHKHLKLKHPEIVNEVILKTREELYFQNYMHDPNSPGAGVMAASDVVQKDRGRKRRGLPGSSAGGPGSSADRPMPDRGFADLGPSGMGRGPLHDGDRLERGLVRHERLEKMSRDEEMFDRVDRSPGRDKGPPSSGPGPSYGGVSGPPEGGPMEPPMFDPFSGPAMRGPPFVSDLPPPPVLMPVPGAGPLGPFVPAPPEVAMRMWREQGGPPPFHPGAFDGGFDGESNGGSRGRRGRSSGHGIGPGMIDGPPMMMPVPPALRHDPRHVRSYHDLDAPEDEVTVIDYRSL</sequence>
<gene>
    <name evidence="1" type="ORF">O6H91_09G000300</name>
</gene>
<evidence type="ECO:0000313" key="1">
    <source>
        <dbReference type="EMBL" id="KAJ7542556.1"/>
    </source>
</evidence>
<dbReference type="EMBL" id="CM055100">
    <property type="protein sequence ID" value="KAJ7542556.1"/>
    <property type="molecule type" value="Genomic_DNA"/>
</dbReference>
<organism evidence="1 2">
    <name type="scientific">Diphasiastrum complanatum</name>
    <name type="common">Issler's clubmoss</name>
    <name type="synonym">Lycopodium complanatum</name>
    <dbReference type="NCBI Taxonomy" id="34168"/>
    <lineage>
        <taxon>Eukaryota</taxon>
        <taxon>Viridiplantae</taxon>
        <taxon>Streptophyta</taxon>
        <taxon>Embryophyta</taxon>
        <taxon>Tracheophyta</taxon>
        <taxon>Lycopodiopsida</taxon>
        <taxon>Lycopodiales</taxon>
        <taxon>Lycopodiaceae</taxon>
        <taxon>Lycopodioideae</taxon>
        <taxon>Diphasiastrum</taxon>
    </lineage>
</organism>
<reference evidence="2" key="1">
    <citation type="journal article" date="2024" name="Proc. Natl. Acad. Sci. U.S.A.">
        <title>Extraordinary preservation of gene collinearity over three hundred million years revealed in homosporous lycophytes.</title>
        <authorList>
            <person name="Li C."/>
            <person name="Wickell D."/>
            <person name="Kuo L.Y."/>
            <person name="Chen X."/>
            <person name="Nie B."/>
            <person name="Liao X."/>
            <person name="Peng D."/>
            <person name="Ji J."/>
            <person name="Jenkins J."/>
            <person name="Williams M."/>
            <person name="Shu S."/>
            <person name="Plott C."/>
            <person name="Barry K."/>
            <person name="Rajasekar S."/>
            <person name="Grimwood J."/>
            <person name="Han X."/>
            <person name="Sun S."/>
            <person name="Hou Z."/>
            <person name="He W."/>
            <person name="Dai G."/>
            <person name="Sun C."/>
            <person name="Schmutz J."/>
            <person name="Leebens-Mack J.H."/>
            <person name="Li F.W."/>
            <person name="Wang L."/>
        </authorList>
    </citation>
    <scope>NUCLEOTIDE SEQUENCE [LARGE SCALE GENOMIC DNA]</scope>
    <source>
        <strain evidence="2">cv. PW_Plant_1</strain>
    </source>
</reference>
<accession>A0ACC2CKP0</accession>
<evidence type="ECO:0000313" key="2">
    <source>
        <dbReference type="Proteomes" id="UP001162992"/>
    </source>
</evidence>
<name>A0ACC2CKP0_DIPCM</name>